<feature type="compositionally biased region" description="Basic residues" evidence="1">
    <location>
        <begin position="37"/>
        <end position="48"/>
    </location>
</feature>
<dbReference type="EMBL" id="BDDD01001285">
    <property type="protein sequence ID" value="GAV74908.1"/>
    <property type="molecule type" value="Genomic_DNA"/>
</dbReference>
<organism evidence="2 3">
    <name type="scientific">Cephalotus follicularis</name>
    <name type="common">Albany pitcher plant</name>
    <dbReference type="NCBI Taxonomy" id="3775"/>
    <lineage>
        <taxon>Eukaryota</taxon>
        <taxon>Viridiplantae</taxon>
        <taxon>Streptophyta</taxon>
        <taxon>Embryophyta</taxon>
        <taxon>Tracheophyta</taxon>
        <taxon>Spermatophyta</taxon>
        <taxon>Magnoliopsida</taxon>
        <taxon>eudicotyledons</taxon>
        <taxon>Gunneridae</taxon>
        <taxon>Pentapetalae</taxon>
        <taxon>rosids</taxon>
        <taxon>fabids</taxon>
        <taxon>Oxalidales</taxon>
        <taxon>Cephalotaceae</taxon>
        <taxon>Cephalotus</taxon>
    </lineage>
</organism>
<evidence type="ECO:0000313" key="3">
    <source>
        <dbReference type="Proteomes" id="UP000187406"/>
    </source>
</evidence>
<dbReference type="STRING" id="3775.A0A1Q3C4A4"/>
<reference evidence="3" key="1">
    <citation type="submission" date="2016-04" db="EMBL/GenBank/DDBJ databases">
        <title>Cephalotus genome sequencing.</title>
        <authorList>
            <person name="Fukushima K."/>
            <person name="Hasebe M."/>
            <person name="Fang X."/>
        </authorList>
    </citation>
    <scope>NUCLEOTIDE SEQUENCE [LARGE SCALE GENOMIC DNA]</scope>
    <source>
        <strain evidence="3">cv. St1</strain>
    </source>
</reference>
<dbReference type="Proteomes" id="UP000187406">
    <property type="component" value="Unassembled WGS sequence"/>
</dbReference>
<feature type="compositionally biased region" description="Pro residues" evidence="1">
    <location>
        <begin position="55"/>
        <end position="69"/>
    </location>
</feature>
<sequence>MAAGAHCATFSIMPPSKIHIKPKTPISSASPHFHSQPTKRKNQLRPKILKTLSPKPLPSSPQLPPPNPIIPISSPSQHDTVFDPPPDQIPVELSSPVDEVKEFQVSETTPDISGEYSCGFGNFSMKSALKYGFLYVVGVILYQTISTFWKMRSVGSDKKDENLNDLEVAINGIDKGKVLLNGKSGSTLSNVGYWDESDLEFKIQEIRAMAKEAREIEKRELKNDDVGEIFNGSAGSKYRIGIEKEVGERLVKLKKRLNSKRENLPISFINYLDKFGNVKDEIRTGSLDAKEENKNLMFEKKFKYKGPSMNAISKPKGFQGLVDDNVDKNEYDSSATVKRSESVDGDGFDVVAEGEQIGIVNGGRRKSVVGTVEMDSGREVSNLKLNCLKNGEKESGRAKMIVEETDTSSGAVQGSRKRSYVEVMESENLKHFGTQKPQNFTKEKQKTATKSDKQASVGRKGSSKHGEVGSELLANKVRDQPADFKTDLWWLNLPYVLAILMRRGSNSGGLEGLYTMSVTSLAQDEDSTYTVAFEDRRDANNYCYVLESFFEDLGDFRADIVHLSIKELLDIVDSDTKKVIVVKKGQLKLYAGQPLADAEMAVHSLLLQNQNEHLKY</sequence>
<accession>A0A1Q3C4A4</accession>
<dbReference type="InterPro" id="IPR021503">
    <property type="entry name" value="DUF3110"/>
</dbReference>
<protein>
    <submittedName>
        <fullName evidence="2">Uncharacterized protein</fullName>
    </submittedName>
</protein>
<dbReference type="FunCoup" id="A0A1Q3C4A4">
    <property type="interactions" value="141"/>
</dbReference>
<evidence type="ECO:0000256" key="1">
    <source>
        <dbReference type="SAM" id="MobiDB-lite"/>
    </source>
</evidence>
<gene>
    <name evidence="2" type="ORF">CFOL_v3_18388</name>
</gene>
<proteinExistence type="predicted"/>
<dbReference type="Pfam" id="PF11360">
    <property type="entry name" value="DUF3110"/>
    <property type="match status" value="1"/>
</dbReference>
<dbReference type="AlphaFoldDB" id="A0A1Q3C4A4"/>
<feature type="region of interest" description="Disordered" evidence="1">
    <location>
        <begin position="16"/>
        <end position="71"/>
    </location>
</feature>
<dbReference type="PANTHER" id="PTHR34962">
    <property type="entry name" value="EMBRYO DEFECTIVE 1703-RELATED"/>
    <property type="match status" value="1"/>
</dbReference>
<feature type="compositionally biased region" description="Basic and acidic residues" evidence="1">
    <location>
        <begin position="441"/>
        <end position="453"/>
    </location>
</feature>
<feature type="compositionally biased region" description="Polar residues" evidence="1">
    <location>
        <begin position="25"/>
        <end position="36"/>
    </location>
</feature>
<dbReference type="InParanoid" id="A0A1Q3C4A4"/>
<evidence type="ECO:0000313" key="2">
    <source>
        <dbReference type="EMBL" id="GAV74908.1"/>
    </source>
</evidence>
<feature type="region of interest" description="Disordered" evidence="1">
    <location>
        <begin position="431"/>
        <end position="467"/>
    </location>
</feature>
<comment type="caution">
    <text evidence="2">The sequence shown here is derived from an EMBL/GenBank/DDBJ whole genome shotgun (WGS) entry which is preliminary data.</text>
</comment>
<keyword evidence="3" id="KW-1185">Reference proteome</keyword>
<dbReference type="OrthoDB" id="1894577at2759"/>
<dbReference type="PANTHER" id="PTHR34962:SF3">
    <property type="entry name" value="ABC SUBFAMILY C PROTEIN"/>
    <property type="match status" value="1"/>
</dbReference>
<name>A0A1Q3C4A4_CEPFO</name>